<evidence type="ECO:0000313" key="5">
    <source>
        <dbReference type="EMBL" id="GBF93014.1"/>
    </source>
</evidence>
<comment type="caution">
    <text evidence="5">The sequence shown here is derived from an EMBL/GenBank/DDBJ whole genome shotgun (WGS) entry which is preliminary data.</text>
</comment>
<dbReference type="InterPro" id="IPR050825">
    <property type="entry name" value="RBM42_RBP45_47-like"/>
</dbReference>
<dbReference type="InterPro" id="IPR000504">
    <property type="entry name" value="RRM_dom"/>
</dbReference>
<dbReference type="Gene3D" id="3.30.70.330">
    <property type="match status" value="3"/>
</dbReference>
<dbReference type="Proteomes" id="UP000247498">
    <property type="component" value="Unassembled WGS sequence"/>
</dbReference>
<organism evidence="5 6">
    <name type="scientific">Raphidocelis subcapitata</name>
    <dbReference type="NCBI Taxonomy" id="307507"/>
    <lineage>
        <taxon>Eukaryota</taxon>
        <taxon>Viridiplantae</taxon>
        <taxon>Chlorophyta</taxon>
        <taxon>core chlorophytes</taxon>
        <taxon>Chlorophyceae</taxon>
        <taxon>CS clade</taxon>
        <taxon>Sphaeropleales</taxon>
        <taxon>Selenastraceae</taxon>
        <taxon>Raphidocelis</taxon>
    </lineage>
</organism>
<dbReference type="GO" id="GO:0003729">
    <property type="term" value="F:mRNA binding"/>
    <property type="evidence" value="ECO:0007669"/>
    <property type="project" value="InterPro"/>
</dbReference>
<dbReference type="STRING" id="307507.A0A2V0NZF8"/>
<dbReference type="FunCoup" id="A0A2V0NZF8">
    <property type="interactions" value="2081"/>
</dbReference>
<accession>A0A2V0NZF8</accession>
<sequence length="510" mass="51786">MPQSARGWAPGQAGWRYFGNLHACVTVAALQDVCAYFGPVEQVKVIKDKASGVSAGYGFVRFADRRCALVALQYLNNKVLFGQELRVNWAFQSHQREDTSNHWHVFDVTDAVLYASFSQLAGCSDARVMWDHATGRSKGYGFVAMRSKEEAQAAIERMHGQVVGTRRVRCGWAQHKHDDSAALTDPGAIDVSDPANTNVYVGNIAPDWSEADVSAYFSSFGPTLEMKLHKKGGYGFVRYQNHADAVQAIAATNTRVMYGRAVKCCWGKNAGGARPRGGGPSGQPFGRAAPRGGGGAAAAAIAAAAAAAAAPQYAAAAGMQLFTGAGAGPGAMYGLVPGAAGGGPGGLGPLSAVLMPAGPGGVMAAGPGPGGGGGGGPQFARVLPPGAVVQGGGGGLGLVAPGDASGFMAGGFVAGAQGQIMAGPHGIAMQGAQMLQQQPGIIYMGPPAQQQQHAAMALGMQPGLAAGPQQQQQQQQQPQQQGAPLFYSAQPGGGGGPEAGGAGAPIYYAQ</sequence>
<reference evidence="5 6" key="1">
    <citation type="journal article" date="2018" name="Sci. Rep.">
        <title>Raphidocelis subcapitata (=Pseudokirchneriella subcapitata) provides an insight into genome evolution and environmental adaptations in the Sphaeropleales.</title>
        <authorList>
            <person name="Suzuki S."/>
            <person name="Yamaguchi H."/>
            <person name="Nakajima N."/>
            <person name="Kawachi M."/>
        </authorList>
    </citation>
    <scope>NUCLEOTIDE SEQUENCE [LARGE SCALE GENOMIC DNA]</scope>
    <source>
        <strain evidence="5 6">NIES-35</strain>
    </source>
</reference>
<dbReference type="OrthoDB" id="8093034at2759"/>
<dbReference type="InterPro" id="IPR035979">
    <property type="entry name" value="RBD_domain_sf"/>
</dbReference>
<evidence type="ECO:0000313" key="6">
    <source>
        <dbReference type="Proteomes" id="UP000247498"/>
    </source>
</evidence>
<keyword evidence="1 2" id="KW-0694">RNA-binding</keyword>
<dbReference type="PANTHER" id="PTHR47640:SF5">
    <property type="entry name" value="RRM DOMAIN-CONTAINING PROTEIN"/>
    <property type="match status" value="1"/>
</dbReference>
<feature type="domain" description="RRM" evidence="4">
    <location>
        <begin position="78"/>
        <end position="175"/>
    </location>
</feature>
<dbReference type="SUPFAM" id="SSF54928">
    <property type="entry name" value="RNA-binding domain, RBD"/>
    <property type="match status" value="3"/>
</dbReference>
<evidence type="ECO:0000259" key="4">
    <source>
        <dbReference type="PROSITE" id="PS50102"/>
    </source>
</evidence>
<evidence type="ECO:0000256" key="2">
    <source>
        <dbReference type="PROSITE-ProRule" id="PRU00176"/>
    </source>
</evidence>
<proteinExistence type="predicted"/>
<dbReference type="EMBL" id="BDRX01000037">
    <property type="protein sequence ID" value="GBF93014.1"/>
    <property type="molecule type" value="Genomic_DNA"/>
</dbReference>
<dbReference type="InParanoid" id="A0A2V0NZF8"/>
<dbReference type="PANTHER" id="PTHR47640">
    <property type="entry name" value="TRNA SELENOCYSTEINE 1-ASSOCIATED PROTEIN 1-RELATED-RELATED"/>
    <property type="match status" value="1"/>
</dbReference>
<feature type="domain" description="RRM" evidence="4">
    <location>
        <begin position="17"/>
        <end position="92"/>
    </location>
</feature>
<name>A0A2V0NZF8_9CHLO</name>
<evidence type="ECO:0000256" key="3">
    <source>
        <dbReference type="SAM" id="MobiDB-lite"/>
    </source>
</evidence>
<protein>
    <recommendedName>
        <fullName evidence="4">RRM domain-containing protein</fullName>
    </recommendedName>
</protein>
<feature type="region of interest" description="Disordered" evidence="3">
    <location>
        <begin position="464"/>
        <end position="504"/>
    </location>
</feature>
<dbReference type="AlphaFoldDB" id="A0A2V0NZF8"/>
<dbReference type="PROSITE" id="PS50102">
    <property type="entry name" value="RRM"/>
    <property type="match status" value="3"/>
</dbReference>
<feature type="compositionally biased region" description="Gly residues" evidence="3">
    <location>
        <begin position="491"/>
        <end position="503"/>
    </location>
</feature>
<keyword evidence="6" id="KW-1185">Reference proteome</keyword>
<evidence type="ECO:0000256" key="1">
    <source>
        <dbReference type="ARBA" id="ARBA00022884"/>
    </source>
</evidence>
<dbReference type="InterPro" id="IPR012677">
    <property type="entry name" value="Nucleotide-bd_a/b_plait_sf"/>
</dbReference>
<feature type="domain" description="RRM" evidence="4">
    <location>
        <begin position="197"/>
        <end position="269"/>
    </location>
</feature>
<feature type="compositionally biased region" description="Low complexity" evidence="3">
    <location>
        <begin position="464"/>
        <end position="485"/>
    </location>
</feature>
<gene>
    <name evidence="5" type="ORF">Rsub_05625</name>
</gene>
<dbReference type="Pfam" id="PF00076">
    <property type="entry name" value="RRM_1"/>
    <property type="match status" value="3"/>
</dbReference>
<dbReference type="SMART" id="SM00360">
    <property type="entry name" value="RRM"/>
    <property type="match status" value="3"/>
</dbReference>